<evidence type="ECO:0000313" key="2">
    <source>
        <dbReference type="Proteomes" id="UP001165085"/>
    </source>
</evidence>
<dbReference type="OrthoDB" id="10059120at2759"/>
<protein>
    <recommendedName>
        <fullName evidence="3">Dynein light chain Tctex-type 1</fullName>
    </recommendedName>
</protein>
<dbReference type="GO" id="GO:0005737">
    <property type="term" value="C:cytoplasm"/>
    <property type="evidence" value="ECO:0007669"/>
    <property type="project" value="TreeGrafter"/>
</dbReference>
<dbReference type="GO" id="GO:0007018">
    <property type="term" value="P:microtubule-based movement"/>
    <property type="evidence" value="ECO:0007669"/>
    <property type="project" value="TreeGrafter"/>
</dbReference>
<dbReference type="InterPro" id="IPR005334">
    <property type="entry name" value="Tctex-1-like"/>
</dbReference>
<comment type="caution">
    <text evidence="1">The sequence shown here is derived from an EMBL/GenBank/DDBJ whole genome shotgun (WGS) entry which is preliminary data.</text>
</comment>
<dbReference type="PANTHER" id="PTHR21255:SF4">
    <property type="entry name" value="DYNEIN LIGHT CHAIN TCTEX-TYPE"/>
    <property type="match status" value="1"/>
</dbReference>
<keyword evidence="2" id="KW-1185">Reference proteome</keyword>
<dbReference type="Proteomes" id="UP001165085">
    <property type="component" value="Unassembled WGS sequence"/>
</dbReference>
<dbReference type="EMBL" id="BRXY01000042">
    <property type="protein sequence ID" value="GMH56811.1"/>
    <property type="molecule type" value="Genomic_DNA"/>
</dbReference>
<evidence type="ECO:0000313" key="1">
    <source>
        <dbReference type="EMBL" id="GMH56811.1"/>
    </source>
</evidence>
<dbReference type="Gene3D" id="3.30.1140.40">
    <property type="entry name" value="Tctex-1"/>
    <property type="match status" value="1"/>
</dbReference>
<dbReference type="InterPro" id="IPR038586">
    <property type="entry name" value="Tctex-1-like_sf"/>
</dbReference>
<dbReference type="CDD" id="cd21455">
    <property type="entry name" value="DLC-like_DYNLT1_DYNLT3"/>
    <property type="match status" value="1"/>
</dbReference>
<proteinExistence type="predicted"/>
<dbReference type="PANTHER" id="PTHR21255">
    <property type="entry name" value="T-COMPLEX-ASSOCIATED-TESTIS-EXPRESSED 1/ DYNEIN LIGHT CHAIN"/>
    <property type="match status" value="1"/>
</dbReference>
<dbReference type="GO" id="GO:0045505">
    <property type="term" value="F:dynein intermediate chain binding"/>
    <property type="evidence" value="ECO:0007669"/>
    <property type="project" value="TreeGrafter"/>
</dbReference>
<accession>A0A9W6ZPH0</accession>
<dbReference type="AlphaFoldDB" id="A0A9W6ZPH0"/>
<reference evidence="2" key="1">
    <citation type="journal article" date="2023" name="Commun. Biol.">
        <title>Genome analysis of Parmales, the sister group of diatoms, reveals the evolutionary specialization of diatoms from phago-mixotrophs to photoautotrophs.</title>
        <authorList>
            <person name="Ban H."/>
            <person name="Sato S."/>
            <person name="Yoshikawa S."/>
            <person name="Yamada K."/>
            <person name="Nakamura Y."/>
            <person name="Ichinomiya M."/>
            <person name="Sato N."/>
            <person name="Blanc-Mathieu R."/>
            <person name="Endo H."/>
            <person name="Kuwata A."/>
            <person name="Ogata H."/>
        </authorList>
    </citation>
    <scope>NUCLEOTIDE SEQUENCE [LARGE SCALE GENOMIC DNA]</scope>
    <source>
        <strain evidence="2">NIES 3701</strain>
    </source>
</reference>
<evidence type="ECO:0008006" key="3">
    <source>
        <dbReference type="Google" id="ProtNLM"/>
    </source>
</evidence>
<sequence>MDFQEGGEEFSAEDVETVIKNTIAVVLESAMYNPKKVNDWCNSIIDSCLKELQSLSRPYKYVITAVIMQRNGGGLVTSSAPFWDGQKDGVCKVSWDNETMHAVVTVYGLSVNIDNQSEMD</sequence>
<dbReference type="GO" id="GO:0005868">
    <property type="term" value="C:cytoplasmic dynein complex"/>
    <property type="evidence" value="ECO:0007669"/>
    <property type="project" value="TreeGrafter"/>
</dbReference>
<gene>
    <name evidence="1" type="ORF">TrST_g14067</name>
</gene>
<name>A0A9W6ZPH0_9STRA</name>
<organism evidence="1 2">
    <name type="scientific">Triparma strigata</name>
    <dbReference type="NCBI Taxonomy" id="1606541"/>
    <lineage>
        <taxon>Eukaryota</taxon>
        <taxon>Sar</taxon>
        <taxon>Stramenopiles</taxon>
        <taxon>Ochrophyta</taxon>
        <taxon>Bolidophyceae</taxon>
        <taxon>Parmales</taxon>
        <taxon>Triparmaceae</taxon>
        <taxon>Triparma</taxon>
    </lineage>
</organism>
<dbReference type="Pfam" id="PF03645">
    <property type="entry name" value="Tctex-1"/>
    <property type="match status" value="1"/>
</dbReference>